<evidence type="ECO:0000256" key="1">
    <source>
        <dbReference type="SAM" id="Phobius"/>
    </source>
</evidence>
<dbReference type="PANTHER" id="PTHR33133">
    <property type="entry name" value="OS08G0107100 PROTEIN-RELATED"/>
    <property type="match status" value="1"/>
</dbReference>
<evidence type="ECO:0000313" key="3">
    <source>
        <dbReference type="Proteomes" id="UP001187192"/>
    </source>
</evidence>
<accession>A0AA87ZYL6</accession>
<feature type="transmembrane region" description="Helical" evidence="1">
    <location>
        <begin position="147"/>
        <end position="168"/>
    </location>
</feature>
<reference evidence="2" key="1">
    <citation type="submission" date="2023-07" db="EMBL/GenBank/DDBJ databases">
        <title>draft genome sequence of fig (Ficus carica).</title>
        <authorList>
            <person name="Takahashi T."/>
            <person name="Nishimura K."/>
        </authorList>
    </citation>
    <scope>NUCLEOTIDE SEQUENCE</scope>
</reference>
<evidence type="ECO:0000313" key="2">
    <source>
        <dbReference type="EMBL" id="GMN42185.1"/>
    </source>
</evidence>
<keyword evidence="1" id="KW-0472">Membrane</keyword>
<keyword evidence="3" id="KW-1185">Reference proteome</keyword>
<dbReference type="AlphaFoldDB" id="A0AA87ZYL6"/>
<keyword evidence="1" id="KW-0812">Transmembrane</keyword>
<dbReference type="Gramene" id="FCD_00025708-RA">
    <property type="protein sequence ID" value="FCD_00025708-RA:cds"/>
    <property type="gene ID" value="FCD_00025708"/>
</dbReference>
<feature type="transmembrane region" description="Helical" evidence="1">
    <location>
        <begin position="54"/>
        <end position="75"/>
    </location>
</feature>
<name>A0AA87ZYL6_FICCA</name>
<feature type="transmembrane region" description="Helical" evidence="1">
    <location>
        <begin position="189"/>
        <end position="209"/>
    </location>
</feature>
<organism evidence="2 3">
    <name type="scientific">Ficus carica</name>
    <name type="common">Common fig</name>
    <dbReference type="NCBI Taxonomy" id="3494"/>
    <lineage>
        <taxon>Eukaryota</taxon>
        <taxon>Viridiplantae</taxon>
        <taxon>Streptophyta</taxon>
        <taxon>Embryophyta</taxon>
        <taxon>Tracheophyta</taxon>
        <taxon>Spermatophyta</taxon>
        <taxon>Magnoliopsida</taxon>
        <taxon>eudicotyledons</taxon>
        <taxon>Gunneridae</taxon>
        <taxon>Pentapetalae</taxon>
        <taxon>rosids</taxon>
        <taxon>fabids</taxon>
        <taxon>Rosales</taxon>
        <taxon>Moraceae</taxon>
        <taxon>Ficeae</taxon>
        <taxon>Ficus</taxon>
    </lineage>
</organism>
<protein>
    <submittedName>
        <fullName evidence="2">Uncharacterized protein</fullName>
    </submittedName>
</protein>
<feature type="transmembrane region" description="Helical" evidence="1">
    <location>
        <begin position="12"/>
        <end position="34"/>
    </location>
</feature>
<dbReference type="PANTHER" id="PTHR33133:SF19">
    <property type="entry name" value="BINDING-PROTEIN-DEPENDENT TRANSPORT SYSTEMS INNER MEMBRANE COMPONENT"/>
    <property type="match status" value="1"/>
</dbReference>
<feature type="transmembrane region" description="Helical" evidence="1">
    <location>
        <begin position="229"/>
        <end position="255"/>
    </location>
</feature>
<proteinExistence type="predicted"/>
<comment type="caution">
    <text evidence="2">The sequence shown here is derived from an EMBL/GenBank/DDBJ whole genome shotgun (WGS) entry which is preliminary data.</text>
</comment>
<keyword evidence="1" id="KW-1133">Transmembrane helix</keyword>
<gene>
    <name evidence="2" type="ORF">TIFTF001_011405</name>
</gene>
<dbReference type="Proteomes" id="UP001187192">
    <property type="component" value="Unassembled WGS sequence"/>
</dbReference>
<sequence>MRKSVATFLKHFQYFTTTPVLLLLPFSSSVLISQPLFTSSDSRFSTSSNYFSQTFISSSSIILITAFALSSLLIAKASVIRCLNRPKSPSFSSCLPLYKPLVLTHLFNITLCTSINITCIFLLSRIFSPSGSLGFFNATIQTVCGLVLYAFLANIILLCNLALVVAGMENCSGYKAIHKAYLLRKGRNSTVLVSAFASNLGLASVEALFRFRLVRSQHLNERPNISLSMALEGILIAYLFSIIIVLDTIACYYFIKSCRSDSSAENSNGFSNQIELV</sequence>
<dbReference type="EMBL" id="BTGU01000014">
    <property type="protein sequence ID" value="GMN42185.1"/>
    <property type="molecule type" value="Genomic_DNA"/>
</dbReference>
<feature type="transmembrane region" description="Helical" evidence="1">
    <location>
        <begin position="106"/>
        <end position="127"/>
    </location>
</feature>